<sequence length="124" mass="14533">MRYLGVPLCTKKLNLQNCEPLLQQIKQRLSSWSAKALSFAGRLLLIKTLQSLRSNRDSMQLTQLATQASIYWLWSEQNSRLHNRNFKSPEVIVSLIDKQIRNQLQSFRHSRASSVMTQLWFLRT</sequence>
<dbReference type="Proteomes" id="UP000824890">
    <property type="component" value="Unassembled WGS sequence"/>
</dbReference>
<keyword evidence="2" id="KW-1185">Reference proteome</keyword>
<dbReference type="PANTHER" id="PTHR33116:SF80">
    <property type="entry name" value="REVERSE TRANSCRIPTASE ZINC-BINDING DOMAIN-CONTAINING PROTEIN"/>
    <property type="match status" value="1"/>
</dbReference>
<dbReference type="EMBL" id="JAGKQM010000007">
    <property type="protein sequence ID" value="KAH0916983.1"/>
    <property type="molecule type" value="Genomic_DNA"/>
</dbReference>
<proteinExistence type="predicted"/>
<dbReference type="PANTHER" id="PTHR33116">
    <property type="entry name" value="REVERSE TRANSCRIPTASE ZINC-BINDING DOMAIN-CONTAINING PROTEIN-RELATED-RELATED"/>
    <property type="match status" value="1"/>
</dbReference>
<evidence type="ECO:0000313" key="1">
    <source>
        <dbReference type="EMBL" id="KAH0916983.1"/>
    </source>
</evidence>
<gene>
    <name evidence="1" type="ORF">HID58_024643</name>
</gene>
<name>A0ABQ8CIX5_BRANA</name>
<reference evidence="1 2" key="1">
    <citation type="submission" date="2021-05" db="EMBL/GenBank/DDBJ databases">
        <title>Genome Assembly of Synthetic Allotetraploid Brassica napus Reveals Homoeologous Exchanges between Subgenomes.</title>
        <authorList>
            <person name="Davis J.T."/>
        </authorList>
    </citation>
    <scope>NUCLEOTIDE SEQUENCE [LARGE SCALE GENOMIC DNA]</scope>
    <source>
        <strain evidence="2">cv. Da-Ae</strain>
        <tissue evidence="1">Seedling</tissue>
    </source>
</reference>
<comment type="caution">
    <text evidence="1">The sequence shown here is derived from an EMBL/GenBank/DDBJ whole genome shotgun (WGS) entry which is preliminary data.</text>
</comment>
<organism evidence="1 2">
    <name type="scientific">Brassica napus</name>
    <name type="common">Rape</name>
    <dbReference type="NCBI Taxonomy" id="3708"/>
    <lineage>
        <taxon>Eukaryota</taxon>
        <taxon>Viridiplantae</taxon>
        <taxon>Streptophyta</taxon>
        <taxon>Embryophyta</taxon>
        <taxon>Tracheophyta</taxon>
        <taxon>Spermatophyta</taxon>
        <taxon>Magnoliopsida</taxon>
        <taxon>eudicotyledons</taxon>
        <taxon>Gunneridae</taxon>
        <taxon>Pentapetalae</taxon>
        <taxon>rosids</taxon>
        <taxon>malvids</taxon>
        <taxon>Brassicales</taxon>
        <taxon>Brassicaceae</taxon>
        <taxon>Brassiceae</taxon>
        <taxon>Brassica</taxon>
    </lineage>
</organism>
<protein>
    <submittedName>
        <fullName evidence="1">Uncharacterized protein</fullName>
    </submittedName>
</protein>
<accession>A0ABQ8CIX5</accession>
<evidence type="ECO:0000313" key="2">
    <source>
        <dbReference type="Proteomes" id="UP000824890"/>
    </source>
</evidence>